<feature type="transmembrane region" description="Helical" evidence="10">
    <location>
        <begin position="702"/>
        <end position="726"/>
    </location>
</feature>
<reference evidence="13 14" key="1">
    <citation type="journal article" date="2023" name="Plants (Basel)">
        <title>Bridging the Gap: Combining Genomics and Transcriptomics Approaches to Understand Stylosanthes scabra, an Orphan Legume from the Brazilian Caatinga.</title>
        <authorList>
            <person name="Ferreira-Neto J.R.C."/>
            <person name="da Silva M.D."/>
            <person name="Binneck E."/>
            <person name="de Melo N.F."/>
            <person name="da Silva R.H."/>
            <person name="de Melo A.L.T.M."/>
            <person name="Pandolfi V."/>
            <person name="Bustamante F.O."/>
            <person name="Brasileiro-Vidal A.C."/>
            <person name="Benko-Iseppon A.M."/>
        </authorList>
    </citation>
    <scope>NUCLEOTIDE SEQUENCE [LARGE SCALE GENOMIC DNA]</scope>
    <source>
        <tissue evidence="13">Leaves</tissue>
    </source>
</reference>
<evidence type="ECO:0000256" key="9">
    <source>
        <dbReference type="ARBA" id="ARBA00023136"/>
    </source>
</evidence>
<sequence length="967" mass="108124">MDSVSSSSSSSSSSSFLHQLHLQISSVNPSKTPNSLSNPKFVIFFFFFLSFLTFSFSASDSPSQSTTYIRLCNNLVTASPIRPNDAATSSAAIADSLRFQTGFFTSAHRLFNRSAASDYSKRLSFRVTSVRSTQNDDVFELRGQILLQQRGANSNYRRLLRKVYRGHRVSNWRVSQWIRAVLWGFWSRSSGKLCMLGTGSYGNKLADANVVLKLSYPLDLNVLDTLISGTLESFDDKSSLNYFQPISILALSQGSDYRFTLDGNANEDENGGCFGGSDGENLPLGDHSKGACTVFRGRMDQFELEYGSHCGEVSCNPIGSGAQKLPDFMYFYSTRCVARRRVQMLLGFPDTSYHDFLFPFYPNTTLISEGVWDEKENRLCATACRILNFTGALGNPYVGDCSIKLTLRFPAVLSLRNRSTALGQIWSDKGIGDSGYFGKIGFQSSFKSPRGLQGFQYVYTEIERVRKYCGEKMNDSGKGKKKYPDGYSSDMRFSMTVRSNKGQVAPGYSSPLFVGEQSYDGLLYGVLTKMGKLKSPRTGSDHYSSFLNVSYTMNFNPPPDFKLGDQLSSAEVKINAEGIYNRNTGILCMTGCRNLRSNGKILMKNESMDCEIVVNVQYSALNAKRRDSVKGTIESTRLKSDPYHFGPLQLSSSSIYTSQADASIWRMDFEIVMLLITNTLACLLVGLQLLHVRKHPEALPYISVVMLLVITLGHMIPLILNFGALFSHSEQTVFLGSEGWLEVNEVIVRMVTMIAFLLELRLLHSTWSSRQQEGSQPGLWVSEKKVLCITLPLYVGVILTAWFVHILRSAPRKGSRPFRLSRHRFKFPLGQAYQSPSILEDLKSYAGLLLDGFLLPQIIFNITSNAEGNTLASSFYVGTTIVRILPRAYDLYRAHTSAWFLDSSFIYANHRMGFYSTAWDIVIPCGGVLFAVLVYLQQRFGSRCILPKMFRESSVYEKVSAIGNDEL</sequence>
<evidence type="ECO:0000256" key="1">
    <source>
        <dbReference type="ARBA" id="ARBA00000900"/>
    </source>
</evidence>
<feature type="domain" description="DUF2921" evidence="12">
    <location>
        <begin position="71"/>
        <end position="247"/>
    </location>
</feature>
<dbReference type="EMBL" id="JASCZI010061223">
    <property type="protein sequence ID" value="MED6138071.1"/>
    <property type="molecule type" value="Genomic_DNA"/>
</dbReference>
<evidence type="ECO:0000256" key="8">
    <source>
        <dbReference type="ARBA" id="ARBA00022989"/>
    </source>
</evidence>
<proteinExistence type="predicted"/>
<evidence type="ECO:0000259" key="12">
    <source>
        <dbReference type="Pfam" id="PF25333"/>
    </source>
</evidence>
<dbReference type="Proteomes" id="UP001341840">
    <property type="component" value="Unassembled WGS sequence"/>
</dbReference>
<evidence type="ECO:0000256" key="7">
    <source>
        <dbReference type="ARBA" id="ARBA00022786"/>
    </source>
</evidence>
<keyword evidence="8 10" id="KW-1133">Transmembrane helix</keyword>
<dbReference type="Pfam" id="PF25333">
    <property type="entry name" value="DUF2921_N"/>
    <property type="match status" value="3"/>
</dbReference>
<feature type="domain" description="DUF2921" evidence="12">
    <location>
        <begin position="475"/>
        <end position="648"/>
    </location>
</feature>
<keyword evidence="14" id="KW-1185">Reference proteome</keyword>
<keyword evidence="9 10" id="KW-0472">Membrane</keyword>
<comment type="subcellular location">
    <subcellularLocation>
        <location evidence="2">Endomembrane system</location>
        <topology evidence="2">Multi-pass membrane protein</topology>
    </subcellularLocation>
</comment>
<evidence type="ECO:0000256" key="5">
    <source>
        <dbReference type="ARBA" id="ARBA00022679"/>
    </source>
</evidence>
<evidence type="ECO:0000259" key="11">
    <source>
        <dbReference type="Pfam" id="PF11145"/>
    </source>
</evidence>
<feature type="transmembrane region" description="Helical" evidence="10">
    <location>
        <begin position="671"/>
        <end position="690"/>
    </location>
</feature>
<evidence type="ECO:0000313" key="14">
    <source>
        <dbReference type="Proteomes" id="UP001341840"/>
    </source>
</evidence>
<evidence type="ECO:0000256" key="3">
    <source>
        <dbReference type="ARBA" id="ARBA00004906"/>
    </source>
</evidence>
<keyword evidence="5" id="KW-0808">Transferase</keyword>
<comment type="pathway">
    <text evidence="3">Protein modification; protein ubiquitination.</text>
</comment>
<accession>A0ABU6SPR1</accession>
<protein>
    <recommendedName>
        <fullName evidence="4">RING-type E3 ubiquitin transferase</fullName>
        <ecNumber evidence="4">2.3.2.27</ecNumber>
    </recommendedName>
</protein>
<dbReference type="InterPro" id="IPR021319">
    <property type="entry name" value="DUF2921"/>
</dbReference>
<keyword evidence="6 10" id="KW-0812">Transmembrane</keyword>
<feature type="domain" description="DUF2921" evidence="12">
    <location>
        <begin position="281"/>
        <end position="440"/>
    </location>
</feature>
<comment type="catalytic activity">
    <reaction evidence="1">
        <text>S-ubiquitinyl-[E2 ubiquitin-conjugating enzyme]-L-cysteine + [acceptor protein]-L-lysine = [E2 ubiquitin-conjugating enzyme]-L-cysteine + N(6)-ubiquitinyl-[acceptor protein]-L-lysine.</text>
        <dbReference type="EC" id="2.3.2.27"/>
    </reaction>
</comment>
<organism evidence="13 14">
    <name type="scientific">Stylosanthes scabra</name>
    <dbReference type="NCBI Taxonomy" id="79078"/>
    <lineage>
        <taxon>Eukaryota</taxon>
        <taxon>Viridiplantae</taxon>
        <taxon>Streptophyta</taxon>
        <taxon>Embryophyta</taxon>
        <taxon>Tracheophyta</taxon>
        <taxon>Spermatophyta</taxon>
        <taxon>Magnoliopsida</taxon>
        <taxon>eudicotyledons</taxon>
        <taxon>Gunneridae</taxon>
        <taxon>Pentapetalae</taxon>
        <taxon>rosids</taxon>
        <taxon>fabids</taxon>
        <taxon>Fabales</taxon>
        <taxon>Fabaceae</taxon>
        <taxon>Papilionoideae</taxon>
        <taxon>50 kb inversion clade</taxon>
        <taxon>dalbergioids sensu lato</taxon>
        <taxon>Dalbergieae</taxon>
        <taxon>Pterocarpus clade</taxon>
        <taxon>Stylosanthes</taxon>
    </lineage>
</organism>
<feature type="transmembrane region" description="Helical" evidence="10">
    <location>
        <begin position="785"/>
        <end position="807"/>
    </location>
</feature>
<dbReference type="Pfam" id="PF11145">
    <property type="entry name" value="DUF2921"/>
    <property type="match status" value="1"/>
</dbReference>
<evidence type="ECO:0000256" key="6">
    <source>
        <dbReference type="ARBA" id="ARBA00022692"/>
    </source>
</evidence>
<dbReference type="InterPro" id="IPR057425">
    <property type="entry name" value="DUF2921_N"/>
</dbReference>
<evidence type="ECO:0000256" key="4">
    <source>
        <dbReference type="ARBA" id="ARBA00012483"/>
    </source>
</evidence>
<gene>
    <name evidence="13" type="ORF">PIB30_070906</name>
</gene>
<name>A0ABU6SPR1_9FABA</name>
<feature type="domain" description="SWEET-like" evidence="11">
    <location>
        <begin position="659"/>
        <end position="950"/>
    </location>
</feature>
<feature type="transmembrane region" description="Helical" evidence="10">
    <location>
        <begin position="41"/>
        <end position="58"/>
    </location>
</feature>
<feature type="transmembrane region" description="Helical" evidence="10">
    <location>
        <begin position="746"/>
        <end position="764"/>
    </location>
</feature>
<dbReference type="PANTHER" id="PTHR33389">
    <property type="entry name" value="FAMILY PROTEIN, PUTATIVE (DUF2921)-RELATED"/>
    <property type="match status" value="1"/>
</dbReference>
<dbReference type="PANTHER" id="PTHR33389:SF22">
    <property type="entry name" value="FAMILY PROTEIN, PUTATIVE (DUF2921)-RELATED"/>
    <property type="match status" value="1"/>
</dbReference>
<feature type="transmembrane region" description="Helical" evidence="10">
    <location>
        <begin position="917"/>
        <end position="936"/>
    </location>
</feature>
<evidence type="ECO:0000256" key="10">
    <source>
        <dbReference type="SAM" id="Phobius"/>
    </source>
</evidence>
<keyword evidence="7" id="KW-0833">Ubl conjugation pathway</keyword>
<comment type="caution">
    <text evidence="13">The sequence shown here is derived from an EMBL/GenBank/DDBJ whole genome shotgun (WGS) entry which is preliminary data.</text>
</comment>
<evidence type="ECO:0000313" key="13">
    <source>
        <dbReference type="EMBL" id="MED6138071.1"/>
    </source>
</evidence>
<dbReference type="EC" id="2.3.2.27" evidence="4"/>
<evidence type="ECO:0000256" key="2">
    <source>
        <dbReference type="ARBA" id="ARBA00004127"/>
    </source>
</evidence>